<gene>
    <name evidence="3" type="ORF">NJQ99_13960</name>
</gene>
<evidence type="ECO:0000259" key="2">
    <source>
        <dbReference type="Pfam" id="PF07589"/>
    </source>
</evidence>
<evidence type="ECO:0000313" key="4">
    <source>
        <dbReference type="Proteomes" id="UP001055804"/>
    </source>
</evidence>
<organism evidence="3 4">
    <name type="scientific">Futiania mangrovi</name>
    <dbReference type="NCBI Taxonomy" id="2959716"/>
    <lineage>
        <taxon>Bacteria</taxon>
        <taxon>Pseudomonadati</taxon>
        <taxon>Pseudomonadota</taxon>
        <taxon>Alphaproteobacteria</taxon>
        <taxon>Futianiales</taxon>
        <taxon>Futianiaceae</taxon>
        <taxon>Futiania</taxon>
    </lineage>
</organism>
<name>A0A9J6PBK3_9PROT</name>
<proteinExistence type="predicted"/>
<dbReference type="AlphaFoldDB" id="A0A9J6PBK3"/>
<feature type="signal peptide" evidence="1">
    <location>
        <begin position="1"/>
        <end position="29"/>
    </location>
</feature>
<dbReference type="Proteomes" id="UP001055804">
    <property type="component" value="Unassembled WGS sequence"/>
</dbReference>
<dbReference type="Pfam" id="PF07589">
    <property type="entry name" value="PEP-CTERM"/>
    <property type="match status" value="1"/>
</dbReference>
<feature type="chain" id="PRO_5039900616" evidence="1">
    <location>
        <begin position="30"/>
        <end position="255"/>
    </location>
</feature>
<protein>
    <submittedName>
        <fullName evidence="3">PEP-CTERM sorting domain-containing protein</fullName>
    </submittedName>
</protein>
<evidence type="ECO:0000313" key="3">
    <source>
        <dbReference type="EMBL" id="MCP1337524.1"/>
    </source>
</evidence>
<keyword evidence="1" id="KW-0732">Signal</keyword>
<dbReference type="InterPro" id="IPR013424">
    <property type="entry name" value="Ice-binding_C"/>
</dbReference>
<accession>A0A9J6PBK3</accession>
<reference evidence="3" key="1">
    <citation type="submission" date="2022-06" db="EMBL/GenBank/DDBJ databases">
        <title>Isolation and Genomics of Futiania mangrovii gen. nov., sp. nov., a Rare and Metabolically-versatile member in the Class Alphaproteobacteria.</title>
        <authorList>
            <person name="Liu L."/>
            <person name="Huang W.-C."/>
            <person name="Pan J."/>
            <person name="Li J."/>
            <person name="Huang Y."/>
            <person name="Du H."/>
            <person name="Liu Y."/>
            <person name="Li M."/>
        </authorList>
    </citation>
    <scope>NUCLEOTIDE SEQUENCE</scope>
    <source>
        <strain evidence="3">FT118</strain>
    </source>
</reference>
<dbReference type="NCBIfam" id="TIGR02595">
    <property type="entry name" value="PEP_CTERM"/>
    <property type="match status" value="1"/>
</dbReference>
<feature type="domain" description="Ice-binding protein C-terminal" evidence="2">
    <location>
        <begin position="228"/>
        <end position="253"/>
    </location>
</feature>
<comment type="caution">
    <text evidence="3">The sequence shown here is derived from an EMBL/GenBank/DDBJ whole genome shotgun (WGS) entry which is preliminary data.</text>
</comment>
<dbReference type="EMBL" id="JAMZFT010000003">
    <property type="protein sequence ID" value="MCP1337524.1"/>
    <property type="molecule type" value="Genomic_DNA"/>
</dbReference>
<evidence type="ECO:0000256" key="1">
    <source>
        <dbReference type="SAM" id="SignalP"/>
    </source>
</evidence>
<dbReference type="RefSeq" id="WP_269333489.1">
    <property type="nucleotide sequence ID" value="NZ_JAMZFT010000003.1"/>
</dbReference>
<sequence length="255" mass="27157">MTTFGTFLRRGTIAIAAASVLLAAGAAQAAVMLTDSTVFSSNETGENWNGMIWDTQSPPADFRNIWNMYYSSSSDPLNPVFLNGGGTDPGISIDMTPGTHSFVIFGEGFTAPVDPRQHFVLNLYFQGNQGAPDISGLYGPTCPTVCAASSWNGLDLFGTSGLGGNANAQEAGTLMVLAGGLEITLEHFTWAIDTRVDQVWEQYAGDYFGQYSGRPDFVGEVRIRVRSTVPEPQTLALLGLGLLGAGLIAMRRRSA</sequence>
<keyword evidence="4" id="KW-1185">Reference proteome</keyword>